<feature type="repeat" description="WD" evidence="3">
    <location>
        <begin position="75"/>
        <end position="118"/>
    </location>
</feature>
<protein>
    <submittedName>
        <fullName evidence="5">WD repeat-containing protein 89-like protein</fullName>
    </submittedName>
</protein>
<dbReference type="SUPFAM" id="SSF50978">
    <property type="entry name" value="WD40 repeat-like"/>
    <property type="match status" value="1"/>
</dbReference>
<dbReference type="InterPro" id="IPR015943">
    <property type="entry name" value="WD40/YVTN_repeat-like_dom_sf"/>
</dbReference>
<evidence type="ECO:0000313" key="6">
    <source>
        <dbReference type="Proteomes" id="UP000325315"/>
    </source>
</evidence>
<dbReference type="InterPro" id="IPR036322">
    <property type="entry name" value="WD40_repeat_dom_sf"/>
</dbReference>
<dbReference type="Proteomes" id="UP000325315">
    <property type="component" value="Unassembled WGS sequence"/>
</dbReference>
<dbReference type="AlphaFoldDB" id="A0A5B6V056"/>
<dbReference type="SMART" id="SM00320">
    <property type="entry name" value="WD40"/>
    <property type="match status" value="4"/>
</dbReference>
<evidence type="ECO:0000256" key="2">
    <source>
        <dbReference type="ARBA" id="ARBA00022737"/>
    </source>
</evidence>
<dbReference type="Gene3D" id="2.130.10.10">
    <property type="entry name" value="YVTN repeat-like/Quinoprotein amine dehydrogenase"/>
    <property type="match status" value="2"/>
</dbReference>
<dbReference type="PANTHER" id="PTHR22889:SF0">
    <property type="entry name" value="WD REPEAT-CONTAINING PROTEIN 89"/>
    <property type="match status" value="1"/>
</dbReference>
<gene>
    <name evidence="5" type="ORF">EPI10_028970</name>
</gene>
<sequence length="440" mass="48488">MEVEIEASEMEAEEQQPIPSSTKKFGLKDYIQTNYGDDYVFQIVPRDDWTSMAVSLSTNAVKLYSPMTGQYFGECKGHSSTINHISFSGGSNQHVLHACSSDGTIRAWDTRTFQQVSCVTAGSSQEVFSFSFGGSDDNLLAAGCQSQVYYVYPGFHLIICSKVIVFCPTLDQASVSFGIVFHECLLLLVYQQDRYFSGIGGTRSKLHAWRNLMWMMLLRLVMVHFVPDHQNKLASASADGLICIFDTNGDINDDDHLESVINVGTSIAKVGVFGDSYEKLWCLTNIETLSVWDWKEGTNEANFEEARSLASESWTLDHVDYFVDCHCSGGDNLWVIGGTNAGSIGYFPVKYKGTAVIGPPEAVLGGGHMGVVRSILPMPSMQSGTAQSRGLFGWTGGEDGRLCCWKGDDSPVISRSWISSTSTLAKKVPRNRKNSRRCPY</sequence>
<dbReference type="InterPro" id="IPR039328">
    <property type="entry name" value="WDR89"/>
</dbReference>
<dbReference type="Pfam" id="PF00400">
    <property type="entry name" value="WD40"/>
    <property type="match status" value="1"/>
</dbReference>
<organism evidence="5 6">
    <name type="scientific">Gossypium australe</name>
    <dbReference type="NCBI Taxonomy" id="47621"/>
    <lineage>
        <taxon>Eukaryota</taxon>
        <taxon>Viridiplantae</taxon>
        <taxon>Streptophyta</taxon>
        <taxon>Embryophyta</taxon>
        <taxon>Tracheophyta</taxon>
        <taxon>Spermatophyta</taxon>
        <taxon>Magnoliopsida</taxon>
        <taxon>eudicotyledons</taxon>
        <taxon>Gunneridae</taxon>
        <taxon>Pentapetalae</taxon>
        <taxon>rosids</taxon>
        <taxon>malvids</taxon>
        <taxon>Malvales</taxon>
        <taxon>Malvaceae</taxon>
        <taxon>Malvoideae</taxon>
        <taxon>Gossypium</taxon>
    </lineage>
</organism>
<evidence type="ECO:0000313" key="5">
    <source>
        <dbReference type="EMBL" id="KAA3462488.1"/>
    </source>
</evidence>
<comment type="caution">
    <text evidence="5">The sequence shown here is derived from an EMBL/GenBank/DDBJ whole genome shotgun (WGS) entry which is preliminary data.</text>
</comment>
<proteinExistence type="predicted"/>
<feature type="compositionally biased region" description="Acidic residues" evidence="4">
    <location>
        <begin position="1"/>
        <end position="14"/>
    </location>
</feature>
<dbReference type="PROSITE" id="PS50082">
    <property type="entry name" value="WD_REPEATS_2"/>
    <property type="match status" value="1"/>
</dbReference>
<dbReference type="EMBL" id="SMMG02000009">
    <property type="protein sequence ID" value="KAA3462488.1"/>
    <property type="molecule type" value="Genomic_DNA"/>
</dbReference>
<dbReference type="OrthoDB" id="25131at2759"/>
<evidence type="ECO:0000256" key="1">
    <source>
        <dbReference type="ARBA" id="ARBA00022574"/>
    </source>
</evidence>
<dbReference type="InterPro" id="IPR001680">
    <property type="entry name" value="WD40_rpt"/>
</dbReference>
<evidence type="ECO:0000256" key="4">
    <source>
        <dbReference type="SAM" id="MobiDB-lite"/>
    </source>
</evidence>
<reference evidence="6" key="1">
    <citation type="journal article" date="2019" name="Plant Biotechnol. J.">
        <title>Genome sequencing of the Australian wild diploid species Gossypium australe highlights disease resistance and delayed gland morphogenesis.</title>
        <authorList>
            <person name="Cai Y."/>
            <person name="Cai X."/>
            <person name="Wang Q."/>
            <person name="Wang P."/>
            <person name="Zhang Y."/>
            <person name="Cai C."/>
            <person name="Xu Y."/>
            <person name="Wang K."/>
            <person name="Zhou Z."/>
            <person name="Wang C."/>
            <person name="Geng S."/>
            <person name="Li B."/>
            <person name="Dong Q."/>
            <person name="Hou Y."/>
            <person name="Wang H."/>
            <person name="Ai P."/>
            <person name="Liu Z."/>
            <person name="Yi F."/>
            <person name="Sun M."/>
            <person name="An G."/>
            <person name="Cheng J."/>
            <person name="Zhang Y."/>
            <person name="Shi Q."/>
            <person name="Xie Y."/>
            <person name="Shi X."/>
            <person name="Chang Y."/>
            <person name="Huang F."/>
            <person name="Chen Y."/>
            <person name="Hong S."/>
            <person name="Mi L."/>
            <person name="Sun Q."/>
            <person name="Zhang L."/>
            <person name="Zhou B."/>
            <person name="Peng R."/>
            <person name="Zhang X."/>
            <person name="Liu F."/>
        </authorList>
    </citation>
    <scope>NUCLEOTIDE SEQUENCE [LARGE SCALE GENOMIC DNA]</scope>
    <source>
        <strain evidence="6">cv. PA1801</strain>
    </source>
</reference>
<evidence type="ECO:0000256" key="3">
    <source>
        <dbReference type="PROSITE-ProRule" id="PRU00221"/>
    </source>
</evidence>
<dbReference type="PANTHER" id="PTHR22889">
    <property type="entry name" value="WD REPEAT-CONTAINING PROTEIN 89"/>
    <property type="match status" value="1"/>
</dbReference>
<feature type="region of interest" description="Disordered" evidence="4">
    <location>
        <begin position="1"/>
        <end position="21"/>
    </location>
</feature>
<keyword evidence="6" id="KW-1185">Reference proteome</keyword>
<keyword evidence="2" id="KW-0677">Repeat</keyword>
<accession>A0A5B6V056</accession>
<name>A0A5B6V056_9ROSI</name>
<keyword evidence="1 3" id="KW-0853">WD repeat</keyword>